<dbReference type="STRING" id="1319815.HMPREF0202_02954"/>
<keyword evidence="3" id="KW-1185">Reference proteome</keyword>
<dbReference type="AlphaFoldDB" id="U7UWB1"/>
<dbReference type="SUPFAM" id="SSF53335">
    <property type="entry name" value="S-adenosyl-L-methionine-dependent methyltransferases"/>
    <property type="match status" value="1"/>
</dbReference>
<protein>
    <recommendedName>
        <fullName evidence="1">Methyltransferase domain-containing protein</fullName>
    </recommendedName>
</protein>
<dbReference type="RefSeq" id="WP_023052471.1">
    <property type="nucleotide sequence ID" value="NZ_CP173060.2"/>
</dbReference>
<reference evidence="2 3" key="1">
    <citation type="submission" date="2013-08" db="EMBL/GenBank/DDBJ databases">
        <authorList>
            <person name="Weinstock G."/>
            <person name="Sodergren E."/>
            <person name="Wylie T."/>
            <person name="Fulton L."/>
            <person name="Fulton R."/>
            <person name="Fronick C."/>
            <person name="O'Laughlin M."/>
            <person name="Godfrey J."/>
            <person name="Miner T."/>
            <person name="Herter B."/>
            <person name="Appelbaum E."/>
            <person name="Cordes M."/>
            <person name="Lek S."/>
            <person name="Wollam A."/>
            <person name="Pepin K.H."/>
            <person name="Palsikar V.B."/>
            <person name="Mitreva M."/>
            <person name="Wilson R.K."/>
        </authorList>
    </citation>
    <scope>NUCLEOTIDE SEQUENCE [LARGE SCALE GENOMIC DNA]</scope>
    <source>
        <strain evidence="2 3">ATCC BAA-474</strain>
    </source>
</reference>
<dbReference type="InterPro" id="IPR050508">
    <property type="entry name" value="Methyltransf_Superfamily"/>
</dbReference>
<comment type="caution">
    <text evidence="2">The sequence shown here is derived from an EMBL/GenBank/DDBJ whole genome shotgun (WGS) entry which is preliminary data.</text>
</comment>
<evidence type="ECO:0000313" key="2">
    <source>
        <dbReference type="EMBL" id="ERT63184.1"/>
    </source>
</evidence>
<dbReference type="InterPro" id="IPR025714">
    <property type="entry name" value="Methyltranfer_dom"/>
</dbReference>
<dbReference type="CDD" id="cd02440">
    <property type="entry name" value="AdoMet_MTases"/>
    <property type="match status" value="1"/>
</dbReference>
<evidence type="ECO:0000259" key="1">
    <source>
        <dbReference type="Pfam" id="PF13847"/>
    </source>
</evidence>
<name>U7UWB1_9FUSO</name>
<dbReference type="Gene3D" id="3.40.50.150">
    <property type="entry name" value="Vaccinia Virus protein VP39"/>
    <property type="match status" value="1"/>
</dbReference>
<sequence length="265" mass="30524">MNSILKYYEEYDEDKRLFKSNVNKLEFITTIEKLNSIIKSGDKIIELGAGTGNYSFYYNDKGHEVTALDIVPKHVEIIEQKIKEKNSEKIKTYLGSAIDLSEFSDESFDVVLCLGPMYHLTSVEDQRSCIMESRRILKKDGILAIAYINKHYILANTMLNNNYLKESFIEKTLTSGIMKSEDEGNFWVESNYFTPKEIEKLVDKIGFRKISNLATDGIGRLFSEKVNSFSEKEFDIFKNYHLASCDDESLLGYSNHGLYIVKKID</sequence>
<dbReference type="PANTHER" id="PTHR42912">
    <property type="entry name" value="METHYLTRANSFERASE"/>
    <property type="match status" value="1"/>
</dbReference>
<organism evidence="2 3">
    <name type="scientific">Cetobacterium somerae ATCC BAA-474</name>
    <dbReference type="NCBI Taxonomy" id="1319815"/>
    <lineage>
        <taxon>Bacteria</taxon>
        <taxon>Fusobacteriati</taxon>
        <taxon>Fusobacteriota</taxon>
        <taxon>Fusobacteriia</taxon>
        <taxon>Fusobacteriales</taxon>
        <taxon>Fusobacteriaceae</taxon>
        <taxon>Cetobacterium</taxon>
    </lineage>
</organism>
<dbReference type="GO" id="GO:0008168">
    <property type="term" value="F:methyltransferase activity"/>
    <property type="evidence" value="ECO:0007669"/>
    <property type="project" value="TreeGrafter"/>
</dbReference>
<dbReference type="InterPro" id="IPR029063">
    <property type="entry name" value="SAM-dependent_MTases_sf"/>
</dbReference>
<feature type="domain" description="Methyltransferase" evidence="1">
    <location>
        <begin position="38"/>
        <end position="168"/>
    </location>
</feature>
<dbReference type="PATRIC" id="fig|1319815.3.peg.2798"/>
<dbReference type="Proteomes" id="UP000017081">
    <property type="component" value="Unassembled WGS sequence"/>
</dbReference>
<dbReference type="eggNOG" id="COG0500">
    <property type="taxonomic scope" value="Bacteria"/>
</dbReference>
<dbReference type="HOGENOM" id="CLU_061789_1_0_0"/>
<dbReference type="EMBL" id="AXZF01000202">
    <property type="protein sequence ID" value="ERT63184.1"/>
    <property type="molecule type" value="Genomic_DNA"/>
</dbReference>
<proteinExistence type="predicted"/>
<dbReference type="Pfam" id="PF13847">
    <property type="entry name" value="Methyltransf_31"/>
    <property type="match status" value="1"/>
</dbReference>
<gene>
    <name evidence="2" type="ORF">HMPREF0202_02954</name>
</gene>
<accession>U7UWB1</accession>
<evidence type="ECO:0000313" key="3">
    <source>
        <dbReference type="Proteomes" id="UP000017081"/>
    </source>
</evidence>